<keyword evidence="2" id="KW-0456">Lyase</keyword>
<dbReference type="Pfam" id="PF00378">
    <property type="entry name" value="ECH_1"/>
    <property type="match status" value="1"/>
</dbReference>
<proteinExistence type="inferred from homology"/>
<dbReference type="Proteomes" id="UP000295722">
    <property type="component" value="Unassembled WGS sequence"/>
</dbReference>
<dbReference type="Gene3D" id="1.10.12.10">
    <property type="entry name" value="Lyase 2-enoyl-coa Hydratase, Chain A, domain 2"/>
    <property type="match status" value="1"/>
</dbReference>
<feature type="region of interest" description="Disordered" evidence="4">
    <location>
        <begin position="21"/>
        <end position="75"/>
    </location>
</feature>
<keyword evidence="5" id="KW-0413">Isomerase</keyword>
<feature type="compositionally biased region" description="Low complexity" evidence="4">
    <location>
        <begin position="302"/>
        <end position="311"/>
    </location>
</feature>
<dbReference type="InterPro" id="IPR018376">
    <property type="entry name" value="Enoyl-CoA_hyd/isom_CS"/>
</dbReference>
<protein>
    <submittedName>
        <fullName evidence="5">Enoyl-CoA hydratase/isomerase family protein</fullName>
    </submittedName>
</protein>
<dbReference type="InterPro" id="IPR029045">
    <property type="entry name" value="ClpP/crotonase-like_dom_sf"/>
</dbReference>
<keyword evidence="6" id="KW-1185">Reference proteome</keyword>
<dbReference type="CDD" id="cd06558">
    <property type="entry name" value="crotonase-like"/>
    <property type="match status" value="1"/>
</dbReference>
<dbReference type="PANTHER" id="PTHR11941:SF133">
    <property type="entry name" value="1,2-EPOXYPHENYLACETYL-COA ISOMERASE"/>
    <property type="match status" value="1"/>
</dbReference>
<sequence>MALRRGRPQLRGFFDFGFARHRARRGRGPRATHRTPERLQQRQHHRGRERRSEPGARPAVLPQQQRARTAAREQRRGDLCGQWLGLSRAVSAGRPARRAGHGGSRLPGHSRARGRGAARGVRARGVVPAAQRCGDRRPQAGGHLDEDRERRAHVPHPAEREGDRHGDRGARDADGAGKGEGQEAQGPRLALHLSGAGVGPRGERDGAARVGSGVRAPGLWRHRARSRRAGRSGARLRSAIYERARRRCLVPREERSNALWSHRANRRPRRAGPRESACRADLVEPAGARRGGAARDRERRLASAPAALGGLARRRLRGTGGHARSVRRPCRSVPRPRGRGVRGRRARTSAHGARQGARRTHACAGSGRMSGSTLLVDIEDGVATLCFNRPEAKNAMNTAMRAELHDAVVRIRAERSVRAVVLRGAGSDFCSGGDVRGMNVTSAQAGRERIDDLHGWVSMLIDLDRPVIAAVDGVCYGAGFSFALAADFVIASTRARFCMPFMKVGLVPDCGAFYTLPRVVGLACAKDLVFTAREIGAVEAKAMGAVLEIVEPDQLHARAAQLAASLAAASPVAFGVAKRALNQSLGSDLRTMLEIEAAAQGIAFTTEYHQEAVRRFREKAEPLFKWPAREA</sequence>
<dbReference type="InterPro" id="IPR014748">
    <property type="entry name" value="Enoyl-CoA_hydra_C"/>
</dbReference>
<feature type="region of interest" description="Disordered" evidence="4">
    <location>
        <begin position="263"/>
        <end position="368"/>
    </location>
</feature>
<feature type="region of interest" description="Disordered" evidence="4">
    <location>
        <begin position="91"/>
        <end position="214"/>
    </location>
</feature>
<dbReference type="InterPro" id="IPR001753">
    <property type="entry name" value="Enoyl-CoA_hydra/iso"/>
</dbReference>
<accession>A0A4R5MER2</accession>
<organism evidence="5 6">
    <name type="scientific">Paraburkholderia silviterrae</name>
    <dbReference type="NCBI Taxonomy" id="2528715"/>
    <lineage>
        <taxon>Bacteria</taxon>
        <taxon>Pseudomonadati</taxon>
        <taxon>Pseudomonadota</taxon>
        <taxon>Betaproteobacteria</taxon>
        <taxon>Burkholderiales</taxon>
        <taxon>Burkholderiaceae</taxon>
        <taxon>Paraburkholderia</taxon>
    </lineage>
</organism>
<comment type="caution">
    <text evidence="5">The sequence shown here is derived from an EMBL/GenBank/DDBJ whole genome shotgun (WGS) entry which is preliminary data.</text>
</comment>
<feature type="compositionally biased region" description="Basic and acidic residues" evidence="4">
    <location>
        <begin position="133"/>
        <end position="181"/>
    </location>
</feature>
<comment type="similarity">
    <text evidence="1 3">Belongs to the enoyl-CoA hydratase/isomerase family.</text>
</comment>
<name>A0A4R5MER2_9BURK</name>
<dbReference type="GO" id="GO:0016853">
    <property type="term" value="F:isomerase activity"/>
    <property type="evidence" value="ECO:0007669"/>
    <property type="project" value="UniProtKB-KW"/>
</dbReference>
<reference evidence="5 6" key="1">
    <citation type="submission" date="2019-03" db="EMBL/GenBank/DDBJ databases">
        <title>Paraburkholderia sp. 4M-K11, isolated from subtropical forest soil.</title>
        <authorList>
            <person name="Gao Z.-H."/>
            <person name="Qiu L.-H."/>
        </authorList>
    </citation>
    <scope>NUCLEOTIDE SEQUENCE [LARGE SCALE GENOMIC DNA]</scope>
    <source>
        <strain evidence="5 6">4M-K11</strain>
    </source>
</reference>
<feature type="compositionally biased region" description="Low complexity" evidence="4">
    <location>
        <begin position="118"/>
        <end position="130"/>
    </location>
</feature>
<gene>
    <name evidence="5" type="ORF">EYW47_04685</name>
</gene>
<evidence type="ECO:0000256" key="1">
    <source>
        <dbReference type="ARBA" id="ARBA00005254"/>
    </source>
</evidence>
<evidence type="ECO:0000313" key="6">
    <source>
        <dbReference type="Proteomes" id="UP000295722"/>
    </source>
</evidence>
<feature type="compositionally biased region" description="Basic residues" evidence="4">
    <location>
        <begin position="324"/>
        <end position="348"/>
    </location>
</feature>
<evidence type="ECO:0000256" key="3">
    <source>
        <dbReference type="RuleBase" id="RU003707"/>
    </source>
</evidence>
<evidence type="ECO:0000256" key="4">
    <source>
        <dbReference type="SAM" id="MobiDB-lite"/>
    </source>
</evidence>
<dbReference type="SUPFAM" id="SSF52096">
    <property type="entry name" value="ClpP/crotonase"/>
    <property type="match status" value="1"/>
</dbReference>
<evidence type="ECO:0000256" key="2">
    <source>
        <dbReference type="ARBA" id="ARBA00023239"/>
    </source>
</evidence>
<dbReference type="EMBL" id="SMRP01000002">
    <property type="protein sequence ID" value="TDG25648.1"/>
    <property type="molecule type" value="Genomic_DNA"/>
</dbReference>
<dbReference type="Gene3D" id="3.90.226.10">
    <property type="entry name" value="2-enoyl-CoA Hydratase, Chain A, domain 1"/>
    <property type="match status" value="1"/>
</dbReference>
<dbReference type="PANTHER" id="PTHR11941">
    <property type="entry name" value="ENOYL-COA HYDRATASE-RELATED"/>
    <property type="match status" value="1"/>
</dbReference>
<dbReference type="OrthoDB" id="8524220at2"/>
<dbReference type="GO" id="GO:0006635">
    <property type="term" value="P:fatty acid beta-oxidation"/>
    <property type="evidence" value="ECO:0007669"/>
    <property type="project" value="TreeGrafter"/>
</dbReference>
<feature type="compositionally biased region" description="Basic and acidic residues" evidence="4">
    <location>
        <begin position="272"/>
        <end position="282"/>
    </location>
</feature>
<dbReference type="AlphaFoldDB" id="A0A4R5MER2"/>
<feature type="compositionally biased region" description="Basic residues" evidence="4">
    <location>
        <begin position="21"/>
        <end position="33"/>
    </location>
</feature>
<evidence type="ECO:0000313" key="5">
    <source>
        <dbReference type="EMBL" id="TDG25648.1"/>
    </source>
</evidence>
<dbReference type="PROSITE" id="PS00166">
    <property type="entry name" value="ENOYL_COA_HYDRATASE"/>
    <property type="match status" value="1"/>
</dbReference>
<dbReference type="GO" id="GO:0016829">
    <property type="term" value="F:lyase activity"/>
    <property type="evidence" value="ECO:0007669"/>
    <property type="project" value="UniProtKB-KW"/>
</dbReference>